<feature type="region of interest" description="Disordered" evidence="1">
    <location>
        <begin position="297"/>
        <end position="318"/>
    </location>
</feature>
<dbReference type="EMBL" id="SOZI01000044">
    <property type="protein sequence ID" value="TNY21392.1"/>
    <property type="molecule type" value="Genomic_DNA"/>
</dbReference>
<dbReference type="AlphaFoldDB" id="A0A5C5FYX6"/>
<gene>
    <name evidence="2" type="ORF">DMC30DRAFT_395001</name>
</gene>
<feature type="compositionally biased region" description="Gly residues" evidence="1">
    <location>
        <begin position="305"/>
        <end position="318"/>
    </location>
</feature>
<feature type="region of interest" description="Disordered" evidence="1">
    <location>
        <begin position="171"/>
        <end position="199"/>
    </location>
</feature>
<comment type="caution">
    <text evidence="2">The sequence shown here is derived from an EMBL/GenBank/DDBJ whole genome shotgun (WGS) entry which is preliminary data.</text>
</comment>
<feature type="region of interest" description="Disordered" evidence="1">
    <location>
        <begin position="1"/>
        <end position="56"/>
    </location>
</feature>
<feature type="compositionally biased region" description="Basic residues" evidence="1">
    <location>
        <begin position="185"/>
        <end position="197"/>
    </location>
</feature>
<accession>A0A5C5FYX6</accession>
<proteinExistence type="predicted"/>
<organism evidence="2 3">
    <name type="scientific">Rhodotorula diobovata</name>
    <dbReference type="NCBI Taxonomy" id="5288"/>
    <lineage>
        <taxon>Eukaryota</taxon>
        <taxon>Fungi</taxon>
        <taxon>Dikarya</taxon>
        <taxon>Basidiomycota</taxon>
        <taxon>Pucciniomycotina</taxon>
        <taxon>Microbotryomycetes</taxon>
        <taxon>Sporidiobolales</taxon>
        <taxon>Sporidiobolaceae</taxon>
        <taxon>Rhodotorula</taxon>
    </lineage>
</organism>
<evidence type="ECO:0000313" key="3">
    <source>
        <dbReference type="Proteomes" id="UP000311382"/>
    </source>
</evidence>
<protein>
    <submittedName>
        <fullName evidence="2">Uncharacterized protein</fullName>
    </submittedName>
</protein>
<feature type="compositionally biased region" description="Polar residues" evidence="1">
    <location>
        <begin position="20"/>
        <end position="32"/>
    </location>
</feature>
<name>A0A5C5FYX6_9BASI</name>
<reference evidence="2 3" key="1">
    <citation type="submission" date="2019-03" db="EMBL/GenBank/DDBJ databases">
        <title>Rhodosporidium diobovatum UCD-FST 08-225 genome sequencing, assembly, and annotation.</title>
        <authorList>
            <person name="Fakankun I.U."/>
            <person name="Fristensky B."/>
            <person name="Levin D.B."/>
        </authorList>
    </citation>
    <scope>NUCLEOTIDE SEQUENCE [LARGE SCALE GENOMIC DNA]</scope>
    <source>
        <strain evidence="2 3">UCD-FST 08-225</strain>
    </source>
</reference>
<evidence type="ECO:0000313" key="2">
    <source>
        <dbReference type="EMBL" id="TNY21392.1"/>
    </source>
</evidence>
<keyword evidence="3" id="KW-1185">Reference proteome</keyword>
<sequence>MGSAPASAARGTRALCTLHRPSSSLSTNSTRPLQAMSPAPTSAAPPTATDHATRTEWSIPPCDEAAAFDPPAAAPDDEAAGVLADVLLPIPDIVDDAADDGLIDEAMPDELDALLGARTSQDRSPFGKPATPYLDATDSDAEVGCAETAVVAPAPATLYGQRVRARLDQWRESARDGRGGDVGQARRRAGQRRRHSARERQGLALAVREECKDLEDSALLNLQREVVLLRVGGLDTREGQERRVLLGLLERDLSRPNRVGHLARWEEQDAERARVARVEEEQVRRFALVQGPWDRAPQRRELGDGRGGGSDDGGGGEGNFGEHVDLTWVLKTKTTATLFVDAASACVCVQEEGECGDARGGCGVD</sequence>
<dbReference type="Proteomes" id="UP000311382">
    <property type="component" value="Unassembled WGS sequence"/>
</dbReference>
<feature type="compositionally biased region" description="Low complexity" evidence="1">
    <location>
        <begin position="38"/>
        <end position="50"/>
    </location>
</feature>
<evidence type="ECO:0000256" key="1">
    <source>
        <dbReference type="SAM" id="MobiDB-lite"/>
    </source>
</evidence>